<proteinExistence type="predicted"/>
<accession>A0ABN7WWJ8</accession>
<name>A0ABN7WWJ8_GIGMA</name>
<dbReference type="Proteomes" id="UP000789901">
    <property type="component" value="Unassembled WGS sequence"/>
</dbReference>
<sequence>RLRHTELENNYIKEKGKKEENKIVPMEVSREKEKKATAEQMEIETNPISRKLTRITQGENKEEVLVNRRKHRLILESEDMYKAINIKINYSNTFLFWRDISGGKKVVNGFLKNTSKLNQKNTLYEKKITCSHNKKNESDEKLQIILQRLDKIEPKQKEGEETLREKEEGDVLKSKGDQEENKENREEARTKQLKRVTKGNNSKGKIKAKESLVESIKRDNGLEIRIACYNINGLKSNGLKLEALSD</sequence>
<evidence type="ECO:0000256" key="1">
    <source>
        <dbReference type="SAM" id="MobiDB-lite"/>
    </source>
</evidence>
<organism evidence="2 3">
    <name type="scientific">Gigaspora margarita</name>
    <dbReference type="NCBI Taxonomy" id="4874"/>
    <lineage>
        <taxon>Eukaryota</taxon>
        <taxon>Fungi</taxon>
        <taxon>Fungi incertae sedis</taxon>
        <taxon>Mucoromycota</taxon>
        <taxon>Glomeromycotina</taxon>
        <taxon>Glomeromycetes</taxon>
        <taxon>Diversisporales</taxon>
        <taxon>Gigasporaceae</taxon>
        <taxon>Gigaspora</taxon>
    </lineage>
</organism>
<protein>
    <submittedName>
        <fullName evidence="2">12888_t:CDS:1</fullName>
    </submittedName>
</protein>
<comment type="caution">
    <text evidence="2">The sequence shown here is derived from an EMBL/GenBank/DDBJ whole genome shotgun (WGS) entry which is preliminary data.</text>
</comment>
<feature type="compositionally biased region" description="Basic and acidic residues" evidence="1">
    <location>
        <begin position="156"/>
        <end position="190"/>
    </location>
</feature>
<gene>
    <name evidence="2" type="ORF">GMARGA_LOCUS36039</name>
</gene>
<evidence type="ECO:0000313" key="2">
    <source>
        <dbReference type="EMBL" id="CAG8842537.1"/>
    </source>
</evidence>
<reference evidence="2 3" key="1">
    <citation type="submission" date="2021-06" db="EMBL/GenBank/DDBJ databases">
        <authorList>
            <person name="Kallberg Y."/>
            <person name="Tangrot J."/>
            <person name="Rosling A."/>
        </authorList>
    </citation>
    <scope>NUCLEOTIDE SEQUENCE [LARGE SCALE GENOMIC DNA]</scope>
    <source>
        <strain evidence="2 3">120-4 pot B 10/14</strain>
    </source>
</reference>
<feature type="region of interest" description="Disordered" evidence="1">
    <location>
        <begin position="156"/>
        <end position="207"/>
    </location>
</feature>
<keyword evidence="3" id="KW-1185">Reference proteome</keyword>
<feature type="non-terminal residue" evidence="2">
    <location>
        <position position="1"/>
    </location>
</feature>
<evidence type="ECO:0000313" key="3">
    <source>
        <dbReference type="Proteomes" id="UP000789901"/>
    </source>
</evidence>
<dbReference type="EMBL" id="CAJVQB010069300">
    <property type="protein sequence ID" value="CAG8842537.1"/>
    <property type="molecule type" value="Genomic_DNA"/>
</dbReference>